<dbReference type="AlphaFoldDB" id="A0A1B2DSG3"/>
<gene>
    <name evidence="1" type="ORF">BBD42_07980</name>
</gene>
<accession>A0A1B2DSG3</accession>
<dbReference type="InterPro" id="IPR014942">
    <property type="entry name" value="AbiEii"/>
</dbReference>
<dbReference type="EMBL" id="CP016808">
    <property type="protein sequence ID" value="ANY70637.1"/>
    <property type="molecule type" value="Genomic_DNA"/>
</dbReference>
<reference evidence="1" key="1">
    <citation type="submission" date="2016-08" db="EMBL/GenBank/DDBJ databases">
        <title>Complete Genome Seqeunce of Paenibacillus sp. BIHB 4019 from tea rhizoplane.</title>
        <authorList>
            <person name="Thakur R."/>
            <person name="Swarnkar M.K."/>
            <person name="Gulati A."/>
        </authorList>
    </citation>
    <scope>NUCLEOTIDE SEQUENCE [LARGE SCALE GENOMIC DNA]</scope>
    <source>
        <strain evidence="1">BIHB4019</strain>
    </source>
</reference>
<sequence>MEELRRFRTLTIIALFSDDDLLDTLVLKGGNALDIGYGMNSRASIDLDFSMSQDFESIGLNDLEEVRQRLELVLSRNFFDNGYKVFDVKMISKPKIRTPKTPYFWAGYEANFKVIENDKFEAHKNEPIWLMNKSITVSDTKKNITIDFGMHEYLGDITMAELDGYIVPIYTPTLIVLEKIRAVCQQMAEYNVSIGKEENFGKARPRDFFDIYTVLESSLIHIDFNHPDTIRHLKACFQAKNVPIELIAKIPDTLEFHKQDENKLRDSVVGSEFKGFDFYFNYVVDLLYKNKLHILAA</sequence>
<dbReference type="Gene3D" id="3.10.450.620">
    <property type="entry name" value="JHP933, nucleotidyltransferase-like core domain"/>
    <property type="match status" value="1"/>
</dbReference>
<evidence type="ECO:0008006" key="2">
    <source>
        <dbReference type="Google" id="ProtNLM"/>
    </source>
</evidence>
<protein>
    <recommendedName>
        <fullName evidence="2">Nucleotidyl transferase AbiEii/AbiGii toxin family protein</fullName>
    </recommendedName>
</protein>
<proteinExistence type="predicted"/>
<dbReference type="Pfam" id="PF08843">
    <property type="entry name" value="AbiEii"/>
    <property type="match status" value="1"/>
</dbReference>
<name>A0A1B2DSG3_9BACL</name>
<evidence type="ECO:0000313" key="1">
    <source>
        <dbReference type="EMBL" id="ANY70637.1"/>
    </source>
</evidence>
<organism evidence="1">
    <name type="scientific">Paenibacillus sp. BIHB 4019</name>
    <dbReference type="NCBI Taxonomy" id="1870819"/>
    <lineage>
        <taxon>Bacteria</taxon>
        <taxon>Bacillati</taxon>
        <taxon>Bacillota</taxon>
        <taxon>Bacilli</taxon>
        <taxon>Bacillales</taxon>
        <taxon>Paenibacillaceae</taxon>
        <taxon>Paenibacillus</taxon>
    </lineage>
</organism>